<feature type="short sequence motif" description="'HIGH' region" evidence="9">
    <location>
        <begin position="33"/>
        <end position="43"/>
    </location>
</feature>
<evidence type="ECO:0000256" key="4">
    <source>
        <dbReference type="ARBA" id="ARBA00022741"/>
    </source>
</evidence>
<feature type="domain" description="Glutamyl/glutaminyl-tRNA synthetase class Ib anti-codon binding" evidence="12">
    <location>
        <begin position="339"/>
        <end position="437"/>
    </location>
</feature>
<reference evidence="14 15" key="1">
    <citation type="submission" date="2024-01" db="EMBL/GenBank/DDBJ databases">
        <title>Horizontal gene transfer in Aeromonas trota.</title>
        <authorList>
            <person name="Otero Olarra J.E."/>
            <person name="Perez Valdespino A."/>
        </authorList>
    </citation>
    <scope>NUCLEOTIDE SEQUENCE [LARGE SCALE GENOMIC DNA]</scope>
    <source>
        <strain evidence="14 15">9.1</strain>
    </source>
</reference>
<gene>
    <name evidence="9 14" type="primary">glnS</name>
    <name evidence="14" type="ORF">V1482_05610</name>
</gene>
<dbReference type="Pfam" id="PF20974">
    <property type="entry name" value="tRNA-synt_1c_C2"/>
    <property type="match status" value="1"/>
</dbReference>
<dbReference type="InterPro" id="IPR049437">
    <property type="entry name" value="tRNA-synt_1c_C2"/>
</dbReference>
<comment type="caution">
    <text evidence="9">Lacks conserved residue(s) required for the propagation of feature annotation.</text>
</comment>
<protein>
    <recommendedName>
        <fullName evidence="9">Glutamine--tRNA ligase</fullName>
        <ecNumber evidence="9">6.1.1.18</ecNumber>
    </recommendedName>
    <alternativeName>
        <fullName evidence="9">Glutaminyl-tRNA synthetase</fullName>
        <shortName evidence="9">GlnRS</shortName>
    </alternativeName>
</protein>
<evidence type="ECO:0000256" key="1">
    <source>
        <dbReference type="ARBA" id="ARBA00005594"/>
    </source>
</evidence>
<dbReference type="InterPro" id="IPR014729">
    <property type="entry name" value="Rossmann-like_a/b/a_fold"/>
</dbReference>
<dbReference type="HAMAP" id="MF_00126">
    <property type="entry name" value="Gln_tRNA_synth"/>
    <property type="match status" value="1"/>
</dbReference>
<evidence type="ECO:0000256" key="7">
    <source>
        <dbReference type="ARBA" id="ARBA00023146"/>
    </source>
</evidence>
<dbReference type="PANTHER" id="PTHR43097:SF5">
    <property type="entry name" value="GLUTAMATE--TRNA LIGASE"/>
    <property type="match status" value="1"/>
</dbReference>
<name>A0ABU9J8G2_AEREN</name>
<comment type="subcellular location">
    <subcellularLocation>
        <location evidence="9">Cytoplasm</location>
    </subcellularLocation>
</comment>
<dbReference type="InterPro" id="IPR000924">
    <property type="entry name" value="Glu/Gln-tRNA-synth"/>
</dbReference>
<evidence type="ECO:0000259" key="13">
    <source>
        <dbReference type="Pfam" id="PF20974"/>
    </source>
</evidence>
<dbReference type="Gene3D" id="3.90.800.10">
    <property type="entry name" value="Glutamyl-tRNA Synthetase, Domain 3"/>
    <property type="match status" value="1"/>
</dbReference>
<dbReference type="Pfam" id="PF03950">
    <property type="entry name" value="tRNA-synt_1c_C"/>
    <property type="match status" value="1"/>
</dbReference>
<dbReference type="PROSITE" id="PS00178">
    <property type="entry name" value="AA_TRNA_LIGASE_I"/>
    <property type="match status" value="1"/>
</dbReference>
<feature type="binding site" evidence="9">
    <location>
        <begin position="34"/>
        <end position="36"/>
    </location>
    <ligand>
        <name>ATP</name>
        <dbReference type="ChEBI" id="CHEBI:30616"/>
    </ligand>
</feature>
<dbReference type="CDD" id="cd00807">
    <property type="entry name" value="GlnRS_core"/>
    <property type="match status" value="1"/>
</dbReference>
<evidence type="ECO:0000256" key="5">
    <source>
        <dbReference type="ARBA" id="ARBA00022840"/>
    </source>
</evidence>
<dbReference type="PRINTS" id="PR00987">
    <property type="entry name" value="TRNASYNTHGLU"/>
</dbReference>
<feature type="domain" description="tRNA synthetases class I (E and Q) anti-codon binding" evidence="13">
    <location>
        <begin position="454"/>
        <end position="527"/>
    </location>
</feature>
<dbReference type="InterPro" id="IPR050132">
    <property type="entry name" value="Gln/Glu-tRNA_Ligase"/>
</dbReference>
<dbReference type="EMBL" id="JAZDDP010000002">
    <property type="protein sequence ID" value="MEL3918887.1"/>
    <property type="molecule type" value="Genomic_DNA"/>
</dbReference>
<keyword evidence="2 9" id="KW-0963">Cytoplasm</keyword>
<proteinExistence type="inferred from homology"/>
<feature type="binding site" evidence="9">
    <location>
        <begin position="268"/>
        <end position="270"/>
    </location>
    <ligand>
        <name>ATP</name>
        <dbReference type="ChEBI" id="CHEBI:30616"/>
    </ligand>
</feature>
<dbReference type="SUPFAM" id="SSF50715">
    <property type="entry name" value="Ribosomal protein L25-like"/>
    <property type="match status" value="1"/>
</dbReference>
<feature type="short sequence motif" description="'KMSKS' region" evidence="9">
    <location>
        <begin position="267"/>
        <end position="271"/>
    </location>
</feature>
<feature type="binding site" evidence="9">
    <location>
        <position position="230"/>
    </location>
    <ligand>
        <name>ATP</name>
        <dbReference type="ChEBI" id="CHEBI:30616"/>
    </ligand>
</feature>
<dbReference type="InterPro" id="IPR020061">
    <property type="entry name" value="Glu_tRNA_lig_a-bdl"/>
</dbReference>
<evidence type="ECO:0000256" key="3">
    <source>
        <dbReference type="ARBA" id="ARBA00022598"/>
    </source>
</evidence>
<sequence>MSQANSPTNFIRQIIDEDLASGKHTSVHTRFPPEPNGYLHIGHAKSICLNFGIARDYQGQCNLRFDDTNPVKEDIEYVESIKQDVQWLGFQWNGEICYSSDYFDKLHGYAVELIEKGLAYVDELTPEQMREYRGTLTAPGKNSPFRDRSVEENLALFEKMKNGEFAEGTACLRAKIDMASPFMVMRDPVIYRIKFAHHHQTGDKWCIYPMYDFTHCISDALEGITHSICTLEFQDNRRLYDWVLDNITIDCHPRQYEFSRLNLEYTVMSKRKLNLLVTEKHVDGWDDPRMLTVSGLRRRGYTPASIREFCKRIGVTKQDNIVEMSMLEACIREDLNENAPRAMAVLNPVKVVIENLAADEVLTAPAHPSKAEMGTRELNFTREIFIDEADFKEEANKQFKRLVLGKEVRLRNAYVIKAERVEKDADGKVTCIYCSYDADTLGKDPADGRKVKGVIHWVSATHSLPAEVRLYDRLFKVPNPGAEEDFEAALNPDSLVIVQGARVEASLKNAQPEQAYQFEREGYFCADNKLSSPEHLVFNRTVALRDSWGKVEG</sequence>
<feature type="binding site" evidence="9">
    <location>
        <begin position="40"/>
        <end position="46"/>
    </location>
    <ligand>
        <name>ATP</name>
        <dbReference type="ChEBI" id="CHEBI:30616"/>
    </ligand>
</feature>
<dbReference type="Gene3D" id="3.40.50.620">
    <property type="entry name" value="HUPs"/>
    <property type="match status" value="1"/>
</dbReference>
<dbReference type="InterPro" id="IPR020056">
    <property type="entry name" value="Rbsml_bL25/Gln-tRNA_synth_N"/>
</dbReference>
<dbReference type="Pfam" id="PF00749">
    <property type="entry name" value="tRNA-synt_1c"/>
    <property type="match status" value="1"/>
</dbReference>
<evidence type="ECO:0000256" key="9">
    <source>
        <dbReference type="HAMAP-Rule" id="MF_00126"/>
    </source>
</evidence>
<dbReference type="PANTHER" id="PTHR43097">
    <property type="entry name" value="GLUTAMINE-TRNA LIGASE"/>
    <property type="match status" value="1"/>
</dbReference>
<feature type="domain" description="Glutamyl/glutaminyl-tRNA synthetase class Ib catalytic" evidence="11">
    <location>
        <begin position="27"/>
        <end position="336"/>
    </location>
</feature>
<feature type="binding site" evidence="9">
    <location>
        <position position="211"/>
    </location>
    <ligand>
        <name>L-glutamine</name>
        <dbReference type="ChEBI" id="CHEBI:58359"/>
    </ligand>
</feature>
<dbReference type="InterPro" id="IPR004514">
    <property type="entry name" value="Gln-tRNA-synth"/>
</dbReference>
<dbReference type="InterPro" id="IPR022861">
    <property type="entry name" value="Gln_tRNA_ligase_bac"/>
</dbReference>
<keyword evidence="15" id="KW-1185">Reference proteome</keyword>
<dbReference type="Gene3D" id="1.10.1160.10">
    <property type="entry name" value="Glutamyl-trna Synthetase, Domain 2"/>
    <property type="match status" value="1"/>
</dbReference>
<evidence type="ECO:0000256" key="10">
    <source>
        <dbReference type="RuleBase" id="RU363037"/>
    </source>
</evidence>
<evidence type="ECO:0000259" key="11">
    <source>
        <dbReference type="Pfam" id="PF00749"/>
    </source>
</evidence>
<evidence type="ECO:0000256" key="2">
    <source>
        <dbReference type="ARBA" id="ARBA00022490"/>
    </source>
</evidence>
<evidence type="ECO:0000313" key="14">
    <source>
        <dbReference type="EMBL" id="MEL3918887.1"/>
    </source>
</evidence>
<comment type="subunit">
    <text evidence="9">Monomer.</text>
</comment>
<dbReference type="NCBIfam" id="TIGR00440">
    <property type="entry name" value="glnS"/>
    <property type="match status" value="1"/>
</dbReference>
<dbReference type="Proteomes" id="UP001491613">
    <property type="component" value="Unassembled WGS sequence"/>
</dbReference>
<dbReference type="GO" id="GO:0004819">
    <property type="term" value="F:glutamine-tRNA ligase activity"/>
    <property type="evidence" value="ECO:0007669"/>
    <property type="project" value="UniProtKB-EC"/>
</dbReference>
<keyword evidence="7 9" id="KW-0030">Aminoacyl-tRNA synthetase</keyword>
<dbReference type="InterPro" id="IPR001412">
    <property type="entry name" value="aa-tRNA-synth_I_CS"/>
</dbReference>
<dbReference type="InterPro" id="IPR020058">
    <property type="entry name" value="Glu/Gln-tRNA-synth_Ib_cat-dom"/>
</dbReference>
<evidence type="ECO:0000256" key="6">
    <source>
        <dbReference type="ARBA" id="ARBA00022917"/>
    </source>
</evidence>
<dbReference type="EC" id="6.1.1.18" evidence="9"/>
<feature type="binding site" evidence="9">
    <location>
        <position position="66"/>
    </location>
    <ligand>
        <name>L-glutamine</name>
        <dbReference type="ChEBI" id="CHEBI:58359"/>
    </ligand>
</feature>
<evidence type="ECO:0000313" key="15">
    <source>
        <dbReference type="Proteomes" id="UP001491613"/>
    </source>
</evidence>
<dbReference type="RefSeq" id="WP_201977030.1">
    <property type="nucleotide sequence ID" value="NZ_JAAKKB010000006.1"/>
</dbReference>
<comment type="caution">
    <text evidence="14">The sequence shown here is derived from an EMBL/GenBank/DDBJ whole genome shotgun (WGS) entry which is preliminary data.</text>
</comment>
<dbReference type="InterPro" id="IPR011035">
    <property type="entry name" value="Ribosomal_bL25/Gln-tRNA_synth"/>
</dbReference>
<organism evidence="14 15">
    <name type="scientific">Aeromonas enteropelogenes</name>
    <name type="common">Aeromonas trota</name>
    <dbReference type="NCBI Taxonomy" id="29489"/>
    <lineage>
        <taxon>Bacteria</taxon>
        <taxon>Pseudomonadati</taxon>
        <taxon>Pseudomonadota</taxon>
        <taxon>Gammaproteobacteria</taxon>
        <taxon>Aeromonadales</taxon>
        <taxon>Aeromonadaceae</taxon>
        <taxon>Aeromonas</taxon>
    </lineage>
</organism>
<comment type="catalytic activity">
    <reaction evidence="8 9">
        <text>tRNA(Gln) + L-glutamine + ATP = L-glutaminyl-tRNA(Gln) + AMP + diphosphate</text>
        <dbReference type="Rhea" id="RHEA:20121"/>
        <dbReference type="Rhea" id="RHEA-COMP:9662"/>
        <dbReference type="Rhea" id="RHEA-COMP:9681"/>
        <dbReference type="ChEBI" id="CHEBI:30616"/>
        <dbReference type="ChEBI" id="CHEBI:33019"/>
        <dbReference type="ChEBI" id="CHEBI:58359"/>
        <dbReference type="ChEBI" id="CHEBI:78442"/>
        <dbReference type="ChEBI" id="CHEBI:78521"/>
        <dbReference type="ChEBI" id="CHEBI:456215"/>
        <dbReference type="EC" id="6.1.1.18"/>
    </reaction>
</comment>
<feature type="binding site" evidence="9">
    <location>
        <begin position="260"/>
        <end position="261"/>
    </location>
    <ligand>
        <name>ATP</name>
        <dbReference type="ChEBI" id="CHEBI:30616"/>
    </ligand>
</feature>
<comment type="similarity">
    <text evidence="1 9 10">Belongs to the class-I aminoacyl-tRNA synthetase family.</text>
</comment>
<keyword evidence="5 9" id="KW-0067">ATP-binding</keyword>
<keyword evidence="4 9" id="KW-0547">Nucleotide-binding</keyword>
<evidence type="ECO:0000259" key="12">
    <source>
        <dbReference type="Pfam" id="PF03950"/>
    </source>
</evidence>
<dbReference type="Gene3D" id="2.40.240.10">
    <property type="entry name" value="Ribosomal Protein L25, Chain P"/>
    <property type="match status" value="2"/>
</dbReference>
<evidence type="ECO:0000256" key="8">
    <source>
        <dbReference type="ARBA" id="ARBA00048270"/>
    </source>
</evidence>
<keyword evidence="3 9" id="KW-0436">Ligase</keyword>
<dbReference type="InterPro" id="IPR020059">
    <property type="entry name" value="Glu/Gln-tRNA-synth_Ib_codon-bd"/>
</dbReference>
<keyword evidence="6 9" id="KW-0648">Protein biosynthesis</keyword>
<accession>A0ABU9J8G2</accession>
<dbReference type="NCBIfam" id="NF011291">
    <property type="entry name" value="PRK14703.1"/>
    <property type="match status" value="1"/>
</dbReference>
<dbReference type="SUPFAM" id="SSF52374">
    <property type="entry name" value="Nucleotidylyl transferase"/>
    <property type="match status" value="1"/>
</dbReference>